<dbReference type="EMBL" id="UINC01054104">
    <property type="protein sequence ID" value="SVB71419.1"/>
    <property type="molecule type" value="Genomic_DNA"/>
</dbReference>
<name>A0A382G960_9ZZZZ</name>
<reference evidence="1" key="1">
    <citation type="submission" date="2018-05" db="EMBL/GenBank/DDBJ databases">
        <authorList>
            <person name="Lanie J.A."/>
            <person name="Ng W.-L."/>
            <person name="Kazmierczak K.M."/>
            <person name="Andrzejewski T.M."/>
            <person name="Davidsen T.M."/>
            <person name="Wayne K.J."/>
            <person name="Tettelin H."/>
            <person name="Glass J.I."/>
            <person name="Rusch D."/>
            <person name="Podicherti R."/>
            <person name="Tsui H.-C.T."/>
            <person name="Winkler M.E."/>
        </authorList>
    </citation>
    <scope>NUCLEOTIDE SEQUENCE</scope>
</reference>
<evidence type="ECO:0000313" key="1">
    <source>
        <dbReference type="EMBL" id="SVB71419.1"/>
    </source>
</evidence>
<protein>
    <submittedName>
        <fullName evidence="1">Uncharacterized protein</fullName>
    </submittedName>
</protein>
<dbReference type="AlphaFoldDB" id="A0A382G960"/>
<gene>
    <name evidence="1" type="ORF">METZ01_LOCUS224273</name>
</gene>
<proteinExistence type="predicted"/>
<organism evidence="1">
    <name type="scientific">marine metagenome</name>
    <dbReference type="NCBI Taxonomy" id="408172"/>
    <lineage>
        <taxon>unclassified sequences</taxon>
        <taxon>metagenomes</taxon>
        <taxon>ecological metagenomes</taxon>
    </lineage>
</organism>
<sequence>MTDDLSGRLQGALFTECASWIWDQLQEEGIFIQGELIEFILANERKLGIQGESSEVIIAGIVDLTGEDATKMLDSAMIGAVLSWEDEFLALANIPRVES</sequence>
<accession>A0A382G960</accession>